<dbReference type="PANTHER" id="PTHR43471:SF12">
    <property type="entry name" value="HYPOTHETICAL MEMBRANE PROTEIN, CONSERVED"/>
    <property type="match status" value="1"/>
</dbReference>
<sequence length="536" mass="59466">MTVTQVLWRPFQAIVGLPFRWLRGAITLVIGNPVISREMKVRMRFARSFWLQGAYLLFLIAIVLVAYQGILVYLPIRHPAELQSRLQAFYYTLLYSLVSVIVLIAPALTASAISFERERRTLDLLLTTPLRPMQILVGKLLASFAFLMLLLVESMPIVAVCIVMGGATVGDLLATYVLIGFSTLQLCAFAIYCSACNRSSGLATFWAYLGVIAGLGATFWMALVEVVFATPPGPMFGVPGSVAQRVVFPLASLQPFSAPVIKAMPTKLFGVEIPCWFIGVAFSLLLTRFWLTAAAARLPAVYRGNFVGSLRRQGLLLGILGILTIDALLTAFPMPRMNREDLTLILLFAIGFICPFVALFTPWIATFGEHEGKKPINDGWFRPMRMFQPVASGALPFIWAWFSVLTVVLVGLWVWRTNVQPFWDKLAFGFGYCLLCLTFFWAIARFWSSVVQQLSLARWISFGTLLLIAVLPGISKWSLAYPFFQMVDGMSVTVALESFVAQVQIHGLVVLGLTAALVSVCFVLERRAARKGRSKE</sequence>
<keyword evidence="1" id="KW-0812">Transmembrane</keyword>
<comment type="caution">
    <text evidence="2">The sequence shown here is derived from an EMBL/GenBank/DDBJ whole genome shotgun (WGS) entry which is preliminary data.</text>
</comment>
<accession>A0ABT2EJZ2</accession>
<feature type="transmembrane region" description="Helical" evidence="1">
    <location>
        <begin position="427"/>
        <end position="447"/>
    </location>
</feature>
<protein>
    <submittedName>
        <fullName evidence="2">ABC-type transport system involved in multi-copper enzyme maturation permease subunit</fullName>
    </submittedName>
</protein>
<keyword evidence="1" id="KW-0472">Membrane</keyword>
<feature type="transmembrane region" description="Helical" evidence="1">
    <location>
        <begin position="314"/>
        <end position="332"/>
    </location>
</feature>
<feature type="transmembrane region" description="Helical" evidence="1">
    <location>
        <begin position="55"/>
        <end position="76"/>
    </location>
</feature>
<evidence type="ECO:0000313" key="3">
    <source>
        <dbReference type="Proteomes" id="UP001204798"/>
    </source>
</evidence>
<keyword evidence="1" id="KW-1133">Transmembrane helix</keyword>
<organism evidence="2 3">
    <name type="scientific">Candidatus Fervidibacter sacchari</name>
    <dbReference type="NCBI Taxonomy" id="1448929"/>
    <lineage>
        <taxon>Bacteria</taxon>
        <taxon>Candidatus Fervidibacterota</taxon>
        <taxon>Candidatus Fervidibacter</taxon>
    </lineage>
</organism>
<dbReference type="Proteomes" id="UP001204798">
    <property type="component" value="Unassembled WGS sequence"/>
</dbReference>
<feature type="transmembrane region" description="Helical" evidence="1">
    <location>
        <begin position="459"/>
        <end position="479"/>
    </location>
</feature>
<gene>
    <name evidence="2" type="ORF">M2350_000674</name>
</gene>
<dbReference type="PANTHER" id="PTHR43471">
    <property type="entry name" value="ABC TRANSPORTER PERMEASE"/>
    <property type="match status" value="1"/>
</dbReference>
<name>A0ABT2EJZ2_9BACT</name>
<feature type="transmembrane region" description="Helical" evidence="1">
    <location>
        <begin position="88"/>
        <end position="115"/>
    </location>
</feature>
<dbReference type="EMBL" id="JANUCP010000001">
    <property type="protein sequence ID" value="MCS3918277.1"/>
    <property type="molecule type" value="Genomic_DNA"/>
</dbReference>
<keyword evidence="3" id="KW-1185">Reference proteome</keyword>
<reference evidence="2 3" key="1">
    <citation type="submission" date="2022-08" db="EMBL/GenBank/DDBJ databases">
        <title>Bacterial and archaeal communities from various locations to study Microbial Dark Matter (Phase II).</title>
        <authorList>
            <person name="Stepanauskas R."/>
        </authorList>
    </citation>
    <scope>NUCLEOTIDE SEQUENCE [LARGE SCALE GENOMIC DNA]</scope>
    <source>
        <strain evidence="2 3">PD1</strain>
    </source>
</reference>
<feature type="transmembrane region" description="Helical" evidence="1">
    <location>
        <begin position="205"/>
        <end position="229"/>
    </location>
</feature>
<feature type="transmembrane region" description="Helical" evidence="1">
    <location>
        <begin position="136"/>
        <end position="167"/>
    </location>
</feature>
<feature type="transmembrane region" description="Helical" evidence="1">
    <location>
        <begin position="499"/>
        <end position="524"/>
    </location>
</feature>
<feature type="transmembrane region" description="Helical" evidence="1">
    <location>
        <begin position="173"/>
        <end position="193"/>
    </location>
</feature>
<feature type="transmembrane region" description="Helical" evidence="1">
    <location>
        <begin position="276"/>
        <end position="302"/>
    </location>
</feature>
<dbReference type="Pfam" id="PF12679">
    <property type="entry name" value="ABC2_membrane_2"/>
    <property type="match status" value="1"/>
</dbReference>
<feature type="transmembrane region" description="Helical" evidence="1">
    <location>
        <begin position="389"/>
        <end position="415"/>
    </location>
</feature>
<dbReference type="RefSeq" id="WP_259093911.1">
    <property type="nucleotide sequence ID" value="NZ_CP130454.1"/>
</dbReference>
<evidence type="ECO:0000313" key="2">
    <source>
        <dbReference type="EMBL" id="MCS3918277.1"/>
    </source>
</evidence>
<feature type="transmembrane region" description="Helical" evidence="1">
    <location>
        <begin position="344"/>
        <end position="368"/>
    </location>
</feature>
<proteinExistence type="predicted"/>
<evidence type="ECO:0000256" key="1">
    <source>
        <dbReference type="SAM" id="Phobius"/>
    </source>
</evidence>